<feature type="compositionally biased region" description="Polar residues" evidence="1">
    <location>
        <begin position="554"/>
        <end position="564"/>
    </location>
</feature>
<comment type="caution">
    <text evidence="2">The sequence shown here is derived from an EMBL/GenBank/DDBJ whole genome shotgun (WGS) entry which is preliminary data.</text>
</comment>
<feature type="compositionally biased region" description="Low complexity" evidence="1">
    <location>
        <begin position="499"/>
        <end position="512"/>
    </location>
</feature>
<accession>A0A2R6P189</accession>
<dbReference type="EMBL" id="MLYV02000581">
    <property type="protein sequence ID" value="PSR82601.1"/>
    <property type="molecule type" value="Genomic_DNA"/>
</dbReference>
<feature type="region of interest" description="Disordered" evidence="1">
    <location>
        <begin position="391"/>
        <end position="564"/>
    </location>
</feature>
<feature type="compositionally biased region" description="Polar residues" evidence="1">
    <location>
        <begin position="77"/>
        <end position="101"/>
    </location>
</feature>
<feature type="compositionally biased region" description="Basic and acidic residues" evidence="1">
    <location>
        <begin position="536"/>
        <end position="552"/>
    </location>
</feature>
<feature type="compositionally biased region" description="Low complexity" evidence="1">
    <location>
        <begin position="405"/>
        <end position="417"/>
    </location>
</feature>
<feature type="region of interest" description="Disordered" evidence="1">
    <location>
        <begin position="1"/>
        <end position="144"/>
    </location>
</feature>
<name>A0A2R6P189_9APHY</name>
<feature type="compositionally biased region" description="Low complexity" evidence="1">
    <location>
        <begin position="102"/>
        <end position="124"/>
    </location>
</feature>
<dbReference type="OrthoDB" id="2591449at2759"/>
<protein>
    <submittedName>
        <fullName evidence="2">Uncharacterized protein</fullName>
    </submittedName>
</protein>
<gene>
    <name evidence="2" type="ORF">PHLCEN_2v6034</name>
</gene>
<sequence length="564" mass="59159">MSISSADASPSQSPSLSPITPRRVSSRRGSISASDPWGAHSAVNLNPSRTSSSRLTIVRVPPTGEQVEGRYHRRHGSNASISSTSSKGDSNRLSFAFTSFTPSSNSPGGRPASPSSPRLRPASPGGLGGPGLTRGPSVSLPSRDRISPEKLIDLARTSCNPRPSGTTTSFPTPVSFTPLPDDVYLPFIDRPGEVTSLITSHPSARLFALLAQTFPPEARVPASANPSAGTPSVDSDPKDWTYAELENWLKKVPREEVNDATWVRKARQCILPGSELIWERIKGALGIPPELDTDEGPQPDPLEAYLPPPIPIPGRQTIVTGITSNMLDADVFEPDSPVVSSSAQYTVDAHGSPSTSELELNELSIEPVLAIPPPPPSAVDPTTGANMTSLHEVREEDEEEVPQDGTESVGSSTGTSGAEPVHGLRFSTSVSMSSPVLGPGSFGGSSLGAGSFGAGRGASPSPMRLSESEGAYDALNERGPGHPLFPSSFAHLSMKPTLRSSAPSSRSNSMSYPPMPAYALRRADSNGSAAARGRNSRPDWARGWDVSKHEDAVTTGTSSVSGLD</sequence>
<evidence type="ECO:0000256" key="1">
    <source>
        <dbReference type="SAM" id="MobiDB-lite"/>
    </source>
</evidence>
<feature type="compositionally biased region" description="Gly residues" evidence="1">
    <location>
        <begin position="440"/>
        <end position="456"/>
    </location>
</feature>
<organism evidence="2 3">
    <name type="scientific">Hermanssonia centrifuga</name>
    <dbReference type="NCBI Taxonomy" id="98765"/>
    <lineage>
        <taxon>Eukaryota</taxon>
        <taxon>Fungi</taxon>
        <taxon>Dikarya</taxon>
        <taxon>Basidiomycota</taxon>
        <taxon>Agaricomycotina</taxon>
        <taxon>Agaricomycetes</taxon>
        <taxon>Polyporales</taxon>
        <taxon>Meruliaceae</taxon>
        <taxon>Hermanssonia</taxon>
    </lineage>
</organism>
<feature type="region of interest" description="Disordered" evidence="1">
    <location>
        <begin position="155"/>
        <end position="174"/>
    </location>
</feature>
<dbReference type="STRING" id="98765.A0A2R6P189"/>
<keyword evidence="3" id="KW-1185">Reference proteome</keyword>
<reference evidence="2 3" key="1">
    <citation type="submission" date="2018-02" db="EMBL/GenBank/DDBJ databases">
        <title>Genome sequence of the basidiomycete white-rot fungus Phlebia centrifuga.</title>
        <authorList>
            <person name="Granchi Z."/>
            <person name="Peng M."/>
            <person name="de Vries R.P."/>
            <person name="Hilden K."/>
            <person name="Makela M.R."/>
            <person name="Grigoriev I."/>
            <person name="Riley R."/>
        </authorList>
    </citation>
    <scope>NUCLEOTIDE SEQUENCE [LARGE SCALE GENOMIC DNA]</scope>
    <source>
        <strain evidence="2 3">FBCC195</strain>
    </source>
</reference>
<feature type="compositionally biased region" description="Polar residues" evidence="1">
    <location>
        <begin position="43"/>
        <end position="55"/>
    </location>
</feature>
<feature type="compositionally biased region" description="Low complexity" evidence="1">
    <location>
        <begin position="1"/>
        <end position="21"/>
    </location>
</feature>
<evidence type="ECO:0000313" key="2">
    <source>
        <dbReference type="EMBL" id="PSR82601.1"/>
    </source>
</evidence>
<feature type="compositionally biased region" description="Low complexity" evidence="1">
    <location>
        <begin position="161"/>
        <end position="174"/>
    </location>
</feature>
<evidence type="ECO:0000313" key="3">
    <source>
        <dbReference type="Proteomes" id="UP000186601"/>
    </source>
</evidence>
<proteinExistence type="predicted"/>
<dbReference type="Proteomes" id="UP000186601">
    <property type="component" value="Unassembled WGS sequence"/>
</dbReference>
<dbReference type="AlphaFoldDB" id="A0A2R6P189"/>